<dbReference type="AlphaFoldDB" id="U9UE24"/>
<protein>
    <submittedName>
        <fullName evidence="1">Uncharacterized protein</fullName>
    </submittedName>
</protein>
<sequence>MQTSVGQSANISTPLTPPDRIYMELANMAVKKYKKTTPLTEEVIVDIIINWRLGEDSNSDLDSVDEEPGELRLKPQPKLKNKIILRRKKFEESEGMAEAKVKLTELEEIFTTTSNDMEWQHITLYRHKSGIK</sequence>
<name>U9UE24_RHIID</name>
<dbReference type="EMBL" id="KI283509">
    <property type="protein sequence ID" value="ESA13846.1"/>
    <property type="molecule type" value="Genomic_DNA"/>
</dbReference>
<reference evidence="1" key="1">
    <citation type="submission" date="2013-07" db="EMBL/GenBank/DDBJ databases">
        <title>The genome of an arbuscular mycorrhizal fungus provides insights into the evolution of the oldest plant symbiosis.</title>
        <authorList>
            <consortium name="DOE Joint Genome Institute"/>
            <person name="Tisserant E."/>
            <person name="Malbreil M."/>
            <person name="Kuo A."/>
            <person name="Kohler A."/>
            <person name="Symeonidi A."/>
            <person name="Balestrini R."/>
            <person name="Charron P."/>
            <person name="Duensing N."/>
            <person name="Frei-dit-Frey N."/>
            <person name="Gianinazzi-Pearson V."/>
            <person name="Gilbert B."/>
            <person name="Handa Y."/>
            <person name="Hijri M."/>
            <person name="Kaul R."/>
            <person name="Kawaguchi M."/>
            <person name="Krajinski F."/>
            <person name="Lammers P."/>
            <person name="Lapierre D."/>
            <person name="Masclaux F.G."/>
            <person name="Murat C."/>
            <person name="Morin E."/>
            <person name="Ndikumana S."/>
            <person name="Pagni M."/>
            <person name="Petitpierre D."/>
            <person name="Requena N."/>
            <person name="Rosikiewicz P."/>
            <person name="Riley R."/>
            <person name="Saito K."/>
            <person name="San Clemente H."/>
            <person name="Shapiro H."/>
            <person name="van Tuinen D."/>
            <person name="Becard G."/>
            <person name="Bonfante P."/>
            <person name="Paszkowski U."/>
            <person name="Shachar-Hill Y."/>
            <person name="Young J.P."/>
            <person name="Sanders I.R."/>
            <person name="Henrissat B."/>
            <person name="Rensing S.A."/>
            <person name="Grigoriev I.V."/>
            <person name="Corradi N."/>
            <person name="Roux C."/>
            <person name="Martin F."/>
        </authorList>
    </citation>
    <scope>NUCLEOTIDE SEQUENCE</scope>
    <source>
        <strain evidence="1">DAOM 197198</strain>
    </source>
</reference>
<proteinExistence type="predicted"/>
<gene>
    <name evidence="1" type="ORF">GLOINDRAFT_25605</name>
</gene>
<evidence type="ECO:0000313" key="1">
    <source>
        <dbReference type="EMBL" id="ESA13846.1"/>
    </source>
</evidence>
<organism evidence="1">
    <name type="scientific">Rhizophagus irregularis (strain DAOM 181602 / DAOM 197198 / MUCL 43194)</name>
    <name type="common">Arbuscular mycorrhizal fungus</name>
    <name type="synonym">Glomus intraradices</name>
    <dbReference type="NCBI Taxonomy" id="747089"/>
    <lineage>
        <taxon>Eukaryota</taxon>
        <taxon>Fungi</taxon>
        <taxon>Fungi incertae sedis</taxon>
        <taxon>Mucoromycota</taxon>
        <taxon>Glomeromycotina</taxon>
        <taxon>Glomeromycetes</taxon>
        <taxon>Glomerales</taxon>
        <taxon>Glomeraceae</taxon>
        <taxon>Rhizophagus</taxon>
    </lineage>
</organism>
<dbReference type="HOGENOM" id="CLU_1918186_0_0_1"/>
<accession>U9UE24</accession>